<proteinExistence type="predicted"/>
<dbReference type="EMBL" id="AP017312">
    <property type="protein sequence ID" value="BAU27041.1"/>
    <property type="molecule type" value="Genomic_DNA"/>
</dbReference>
<dbReference type="Proteomes" id="UP000217696">
    <property type="component" value="Chromosome"/>
</dbReference>
<protein>
    <submittedName>
        <fullName evidence="1">Uncharacterized protein</fullName>
    </submittedName>
</protein>
<gene>
    <name evidence="1" type="ORF">CB4_01210</name>
</gene>
<keyword evidence="2" id="KW-1185">Reference proteome</keyword>
<name>A0A0U5ATF7_9BACL</name>
<dbReference type="AlphaFoldDB" id="A0A0U5ATF7"/>
<dbReference type="KEGG" id="asoc:CB4_01210"/>
<evidence type="ECO:0000313" key="1">
    <source>
        <dbReference type="EMBL" id="BAU27041.1"/>
    </source>
</evidence>
<reference evidence="1 2" key="1">
    <citation type="submission" date="2015-12" db="EMBL/GenBank/DDBJ databases">
        <title>Genome sequence of Aneurinibacillus soli.</title>
        <authorList>
            <person name="Lee J.S."/>
            <person name="Lee K.C."/>
            <person name="Kim K.K."/>
            <person name="Lee B.W."/>
        </authorList>
    </citation>
    <scope>NUCLEOTIDE SEQUENCE [LARGE SCALE GENOMIC DNA]</scope>
    <source>
        <strain evidence="1 2">CB4</strain>
    </source>
</reference>
<accession>A0A0U5ATF7</accession>
<evidence type="ECO:0000313" key="2">
    <source>
        <dbReference type="Proteomes" id="UP000217696"/>
    </source>
</evidence>
<sequence>MLPSVFQVVIHLNCVECFQPQAFLSVSQGFQTTLCPSLDQYSLFTIVFRLPFSTPFVKKTAHSMPQFLLVYNARTNHYMPSVLSDWQNE</sequence>
<organism evidence="1 2">
    <name type="scientific">Aneurinibacillus soli</name>
    <dbReference type="NCBI Taxonomy" id="1500254"/>
    <lineage>
        <taxon>Bacteria</taxon>
        <taxon>Bacillati</taxon>
        <taxon>Bacillota</taxon>
        <taxon>Bacilli</taxon>
        <taxon>Bacillales</taxon>
        <taxon>Paenibacillaceae</taxon>
        <taxon>Aneurinibacillus group</taxon>
        <taxon>Aneurinibacillus</taxon>
    </lineage>
</organism>